<dbReference type="EMBL" id="JACQRX010000041">
    <property type="protein sequence ID" value="MBI4251002.1"/>
    <property type="molecule type" value="Genomic_DNA"/>
</dbReference>
<sequence length="244" mass="26797">MGVDTGEVCSIAVRELIDPGHSRRCRWVYFEAPPVERLVERCRRAREALGAEACVVDSGPYRLLARQVQDQDPENTFLWSHAEGEMRTAEGEHLGATRKRVLLNREELLEGLLEEAAGMRGLLPSPRTPEEEELLALVGTHLKNLRRKLAERAGKEVLAFERNENHFGFAMAYARLAEELAIAEGLLVPHAGGYAAPAGSAGAGQGVSPYAPAGLLRPVLGDMGWREDPGSYARGLMMRGGFRR</sequence>
<organism evidence="1 2">
    <name type="scientific">Tectimicrobiota bacterium</name>
    <dbReference type="NCBI Taxonomy" id="2528274"/>
    <lineage>
        <taxon>Bacteria</taxon>
        <taxon>Pseudomonadati</taxon>
        <taxon>Nitrospinota/Tectimicrobiota group</taxon>
        <taxon>Candidatus Tectimicrobiota</taxon>
    </lineage>
</organism>
<name>A0A933E726_UNCTE</name>
<dbReference type="AlphaFoldDB" id="A0A933E726"/>
<evidence type="ECO:0000313" key="1">
    <source>
        <dbReference type="EMBL" id="MBI4251002.1"/>
    </source>
</evidence>
<proteinExistence type="predicted"/>
<gene>
    <name evidence="1" type="ORF">HY618_00950</name>
</gene>
<dbReference type="Proteomes" id="UP000752292">
    <property type="component" value="Unassembled WGS sequence"/>
</dbReference>
<accession>A0A933E726</accession>
<comment type="caution">
    <text evidence="1">The sequence shown here is derived from an EMBL/GenBank/DDBJ whole genome shotgun (WGS) entry which is preliminary data.</text>
</comment>
<reference evidence="1" key="1">
    <citation type="submission" date="2020-07" db="EMBL/GenBank/DDBJ databases">
        <title>Huge and variable diversity of episymbiotic CPR bacteria and DPANN archaea in groundwater ecosystems.</title>
        <authorList>
            <person name="He C.Y."/>
            <person name="Keren R."/>
            <person name="Whittaker M."/>
            <person name="Farag I.F."/>
            <person name="Doudna J."/>
            <person name="Cate J.H.D."/>
            <person name="Banfield J.F."/>
        </authorList>
    </citation>
    <scope>NUCLEOTIDE SEQUENCE</scope>
    <source>
        <strain evidence="1">NC_groundwater_1370_Ag_S-0.2um_69_93</strain>
    </source>
</reference>
<protein>
    <submittedName>
        <fullName evidence="1">Uncharacterized protein</fullName>
    </submittedName>
</protein>
<evidence type="ECO:0000313" key="2">
    <source>
        <dbReference type="Proteomes" id="UP000752292"/>
    </source>
</evidence>